<accession>A0A5C4MF83</accession>
<evidence type="ECO:0000313" key="2">
    <source>
        <dbReference type="EMBL" id="TNC44265.1"/>
    </source>
</evidence>
<gene>
    <name evidence="2" type="ORF">FHE65_16780</name>
    <name evidence="1" type="ORF">FHE65_29510</name>
</gene>
<dbReference type="EMBL" id="VDFR01000177">
    <property type="protein sequence ID" value="TNC33105.1"/>
    <property type="molecule type" value="Genomic_DNA"/>
</dbReference>
<dbReference type="Proteomes" id="UP000306740">
    <property type="component" value="Unassembled WGS sequence"/>
</dbReference>
<evidence type="ECO:0000313" key="1">
    <source>
        <dbReference type="EMBL" id="TNC33105.1"/>
    </source>
</evidence>
<reference evidence="1 3" key="1">
    <citation type="submission" date="2019-05" db="EMBL/GenBank/DDBJ databases">
        <title>Mumia sp. nov., isolated from the intestinal contents of plateau pika (Ochotona curzoniae) in the Qinghai-Tibet plateau of China.</title>
        <authorList>
            <person name="Tian Z."/>
        </authorList>
    </citation>
    <scope>NUCLEOTIDE SEQUENCE [LARGE SCALE GENOMIC DNA]</scope>
    <source>
        <strain evidence="3">527</strain>
        <strain evidence="1">Z527</strain>
    </source>
</reference>
<comment type="caution">
    <text evidence="1">The sequence shown here is derived from an EMBL/GenBank/DDBJ whole genome shotgun (WGS) entry which is preliminary data.</text>
</comment>
<proteinExistence type="predicted"/>
<dbReference type="AlphaFoldDB" id="A0A5C4MF83"/>
<dbReference type="Gene3D" id="1.10.287.1060">
    <property type="entry name" value="ESAT-6-like"/>
    <property type="match status" value="1"/>
</dbReference>
<protein>
    <submittedName>
        <fullName evidence="1">Uncharacterized protein</fullName>
    </submittedName>
</protein>
<evidence type="ECO:0000313" key="3">
    <source>
        <dbReference type="Proteomes" id="UP000306740"/>
    </source>
</evidence>
<sequence>MSDLRVDYYRLENSVRDLGTIKSEFDDLEARRRRNEEIWGHGGVRDAMGEVASNWTESRKKLSPRIHGIGEKLETVLSTFRKTDADLAKSFDEAPDAAQQRGAL</sequence>
<dbReference type="EMBL" id="VDFR01000073">
    <property type="protein sequence ID" value="TNC44265.1"/>
    <property type="molecule type" value="Genomic_DNA"/>
</dbReference>
<dbReference type="OrthoDB" id="4828169at2"/>
<name>A0A5C4MF83_9ACTN</name>
<dbReference type="RefSeq" id="WP_139087143.1">
    <property type="nucleotide sequence ID" value="NZ_VDFR01000073.1"/>
</dbReference>
<organism evidence="1 3">
    <name type="scientific">Mumia zhuanghuii</name>
    <dbReference type="NCBI Taxonomy" id="2585211"/>
    <lineage>
        <taxon>Bacteria</taxon>
        <taxon>Bacillati</taxon>
        <taxon>Actinomycetota</taxon>
        <taxon>Actinomycetes</taxon>
        <taxon>Propionibacteriales</taxon>
        <taxon>Nocardioidaceae</taxon>
        <taxon>Mumia</taxon>
    </lineage>
</organism>